<dbReference type="InterPro" id="IPR045219">
    <property type="entry name" value="PKAT"/>
</dbReference>
<keyword evidence="2" id="KW-1133">Transmembrane helix</keyword>
<evidence type="ECO:0000256" key="3">
    <source>
        <dbReference type="SAM" id="SignalP"/>
    </source>
</evidence>
<evidence type="ECO:0000256" key="1">
    <source>
        <dbReference type="SAM" id="MobiDB-lite"/>
    </source>
</evidence>
<keyword evidence="2" id="KW-0472">Membrane</keyword>
<dbReference type="GO" id="GO:0005886">
    <property type="term" value="C:plasma membrane"/>
    <property type="evidence" value="ECO:0007669"/>
    <property type="project" value="TreeGrafter"/>
</dbReference>
<sequence length="568" mass="63806">MDVILRNLLIASILFSIGDAFSDPIDVILSHNGPVVLGANITITAKLIDALNQAPTGEFAYEWHDNAYPQHRNHILETRNATIEWNISYPSNHYSAQEYEVTVLVYKKKIIYIQEAHEKIRFNVTETLNGRIHIEQDDWKEKEFFVSNASPVKHNIMLSEPDRNFIANNATSVLTFWFVDCVYYGYSTDFSFVFNYTEEKTYTVETLVVASFDDPPPVSTTTTTSTFTTSSSTTTTPATPVISTSRSSSPVSEAIPRSKIILKTNGSSSAENTFTKQISVATDSTDSRKLSTASKETSTPMVSEDSLTNDGAKISPVLSSMISKEAVLVQKRHVDNTNIILNSIRNLSFNNNYLPNECLNKTFIPSDPNKTYGYFRIQISAKVPITKVNVKGNNWLQFGDVLNLSISCNGSAKFQHCTKIKVGVHNVTGYENCSSPLQGDVCNFTLTHYFREANTYTYIIVIMNDVSKVVTPAVIRMYKVSVQPQLSVIVVPVTCSLLAIIIIVFGVAYYVQSQNRYTVEVADFDFGQANDMEYKSFYERLREDISNMFNRSGDFLGQRNKYDNMEES</sequence>
<feature type="transmembrane region" description="Helical" evidence="2">
    <location>
        <begin position="486"/>
        <end position="511"/>
    </location>
</feature>
<dbReference type="EMBL" id="JAZDUA010000472">
    <property type="protein sequence ID" value="KAK7792097.1"/>
    <property type="molecule type" value="Genomic_DNA"/>
</dbReference>
<evidence type="ECO:0000313" key="4">
    <source>
        <dbReference type="EMBL" id="KAK7792097.1"/>
    </source>
</evidence>
<dbReference type="Proteomes" id="UP001378592">
    <property type="component" value="Unassembled WGS sequence"/>
</dbReference>
<organism evidence="4 5">
    <name type="scientific">Gryllus longicercus</name>
    <dbReference type="NCBI Taxonomy" id="2509291"/>
    <lineage>
        <taxon>Eukaryota</taxon>
        <taxon>Metazoa</taxon>
        <taxon>Ecdysozoa</taxon>
        <taxon>Arthropoda</taxon>
        <taxon>Hexapoda</taxon>
        <taxon>Insecta</taxon>
        <taxon>Pterygota</taxon>
        <taxon>Neoptera</taxon>
        <taxon>Polyneoptera</taxon>
        <taxon>Orthoptera</taxon>
        <taxon>Ensifera</taxon>
        <taxon>Gryllidea</taxon>
        <taxon>Grylloidea</taxon>
        <taxon>Gryllidae</taxon>
        <taxon>Gryllinae</taxon>
        <taxon>Gryllus</taxon>
    </lineage>
</organism>
<protein>
    <submittedName>
        <fullName evidence="4">Uncharacterized protein</fullName>
    </submittedName>
</protein>
<feature type="region of interest" description="Disordered" evidence="1">
    <location>
        <begin position="221"/>
        <end position="250"/>
    </location>
</feature>
<accession>A0AAN9YWH2</accession>
<feature type="chain" id="PRO_5042952626" evidence="3">
    <location>
        <begin position="21"/>
        <end position="568"/>
    </location>
</feature>
<feature type="region of interest" description="Disordered" evidence="1">
    <location>
        <begin position="285"/>
        <end position="308"/>
    </location>
</feature>
<evidence type="ECO:0000313" key="5">
    <source>
        <dbReference type="Proteomes" id="UP001378592"/>
    </source>
</evidence>
<reference evidence="4 5" key="1">
    <citation type="submission" date="2024-03" db="EMBL/GenBank/DDBJ databases">
        <title>The genome assembly and annotation of the cricket Gryllus longicercus Weissman &amp; Gray.</title>
        <authorList>
            <person name="Szrajer S."/>
            <person name="Gray D."/>
            <person name="Ylla G."/>
        </authorList>
    </citation>
    <scope>NUCLEOTIDE SEQUENCE [LARGE SCALE GENOMIC DNA]</scope>
    <source>
        <strain evidence="4">DAG 2021-001</strain>
        <tissue evidence="4">Whole body minus gut</tissue>
    </source>
</reference>
<dbReference type="PANTHER" id="PTHR11861">
    <property type="entry name" value="MELANOCYTE PROTEIN PMEL 17-RELATED"/>
    <property type="match status" value="1"/>
</dbReference>
<feature type="signal peptide" evidence="3">
    <location>
        <begin position="1"/>
        <end position="20"/>
    </location>
</feature>
<name>A0AAN9YWH2_9ORTH</name>
<proteinExistence type="predicted"/>
<keyword evidence="2" id="KW-0812">Transmembrane</keyword>
<keyword evidence="3" id="KW-0732">Signal</keyword>
<evidence type="ECO:0000256" key="2">
    <source>
        <dbReference type="SAM" id="Phobius"/>
    </source>
</evidence>
<keyword evidence="5" id="KW-1185">Reference proteome</keyword>
<dbReference type="AlphaFoldDB" id="A0AAN9YWH2"/>
<comment type="caution">
    <text evidence="4">The sequence shown here is derived from an EMBL/GenBank/DDBJ whole genome shotgun (WGS) entry which is preliminary data.</text>
</comment>
<dbReference type="PANTHER" id="PTHR11861:SF8">
    <property type="entry name" value="PKD DOMAIN-CONTAINING PROTEIN"/>
    <property type="match status" value="1"/>
</dbReference>
<gene>
    <name evidence="4" type="ORF">R5R35_010397</name>
</gene>